<evidence type="ECO:0000313" key="1">
    <source>
        <dbReference type="EMBL" id="AJY45851.1"/>
    </source>
</evidence>
<dbReference type="AlphaFoldDB" id="A0A0D5LP01"/>
<name>A0A0D5LP01_MAREN</name>
<gene>
    <name evidence="1" type="ORF">TM49_09425</name>
</gene>
<dbReference type="EMBL" id="CP010803">
    <property type="protein sequence ID" value="AJY45851.1"/>
    <property type="molecule type" value="Genomic_DNA"/>
</dbReference>
<dbReference type="STRING" id="1486262.TM49_09425"/>
<reference evidence="1 2" key="1">
    <citation type="journal article" date="2015" name="Genome Announc.">
        <title>Complete genome sequence of Martelella endophytica YC6887, which has antifungal activity associated with a halophyte.</title>
        <authorList>
            <person name="Khan A."/>
            <person name="Khan H."/>
            <person name="Chung E.J."/>
            <person name="Hossain M.T."/>
            <person name="Chung Y.R."/>
        </authorList>
    </citation>
    <scope>NUCLEOTIDE SEQUENCE [LARGE SCALE GENOMIC DNA]</scope>
    <source>
        <strain evidence="1">YC6887</strain>
    </source>
</reference>
<evidence type="ECO:0000313" key="2">
    <source>
        <dbReference type="Proteomes" id="UP000032611"/>
    </source>
</evidence>
<dbReference type="HOGENOM" id="CLU_157284_1_0_5"/>
<organism evidence="1 2">
    <name type="scientific">Martelella endophytica</name>
    <dbReference type="NCBI Taxonomy" id="1486262"/>
    <lineage>
        <taxon>Bacteria</taxon>
        <taxon>Pseudomonadati</taxon>
        <taxon>Pseudomonadota</taxon>
        <taxon>Alphaproteobacteria</taxon>
        <taxon>Hyphomicrobiales</taxon>
        <taxon>Aurantimonadaceae</taxon>
        <taxon>Martelella</taxon>
    </lineage>
</organism>
<keyword evidence="2" id="KW-1185">Reference proteome</keyword>
<dbReference type="PATRIC" id="fig|1486262.3.peg.1952"/>
<accession>A0A0D5LP01</accession>
<sequence length="89" mass="9913">MKVVYHVGFHDGGYAYHLDDVWSEPFPSHALALDAARHAAERQRSSGSNAHILYQTADGRWRAEDVQGADRPETEVVDDVLPHLPVGHL</sequence>
<dbReference type="Proteomes" id="UP000032611">
    <property type="component" value="Chromosome"/>
</dbReference>
<evidence type="ECO:0008006" key="3">
    <source>
        <dbReference type="Google" id="ProtNLM"/>
    </source>
</evidence>
<dbReference type="OrthoDB" id="7596641at2"/>
<protein>
    <recommendedName>
        <fullName evidence="3">DUF2188 domain-containing protein</fullName>
    </recommendedName>
</protein>
<dbReference type="KEGG" id="mey:TM49_09425"/>
<proteinExistence type="predicted"/>
<dbReference type="RefSeq" id="WP_045680802.1">
    <property type="nucleotide sequence ID" value="NZ_CP010803.1"/>
</dbReference>